<dbReference type="STRING" id="1387353.BSF38_00998"/>
<dbReference type="AlphaFoldDB" id="A0A1U7CKW9"/>
<evidence type="ECO:0000256" key="1">
    <source>
        <dbReference type="ARBA" id="ARBA00009232"/>
    </source>
</evidence>
<keyword evidence="7" id="KW-1185">Reference proteome</keyword>
<dbReference type="EMBL" id="CP019082">
    <property type="protein sequence ID" value="APW59571.1"/>
    <property type="molecule type" value="Genomic_DNA"/>
</dbReference>
<dbReference type="EC" id="3.2.2.-" evidence="5"/>
<evidence type="ECO:0000256" key="2">
    <source>
        <dbReference type="ARBA" id="ARBA00022763"/>
    </source>
</evidence>
<dbReference type="InterPro" id="IPR003180">
    <property type="entry name" value="MPG"/>
</dbReference>
<dbReference type="PANTHER" id="PTHR10429">
    <property type="entry name" value="DNA-3-METHYLADENINE GLYCOSYLASE"/>
    <property type="match status" value="1"/>
</dbReference>
<evidence type="ECO:0000313" key="7">
    <source>
        <dbReference type="Proteomes" id="UP000186309"/>
    </source>
</evidence>
<comment type="similarity">
    <text evidence="1 5">Belongs to the DNA glycosylase MPG family.</text>
</comment>
<dbReference type="PANTHER" id="PTHR10429:SF0">
    <property type="entry name" value="DNA-3-METHYLADENINE GLYCOSYLASE"/>
    <property type="match status" value="1"/>
</dbReference>
<dbReference type="HAMAP" id="MF_00527">
    <property type="entry name" value="3MGH"/>
    <property type="match status" value="1"/>
</dbReference>
<dbReference type="KEGG" id="pbor:BSF38_00998"/>
<evidence type="ECO:0000256" key="3">
    <source>
        <dbReference type="ARBA" id="ARBA00022801"/>
    </source>
</evidence>
<evidence type="ECO:0000313" key="6">
    <source>
        <dbReference type="EMBL" id="APW59571.1"/>
    </source>
</evidence>
<sequence length="214" mass="23656">MIAARREDSRRQAAAAVVLIDRPDSFILDFMNILPRDFYDHNAEQVAPKMLGKWLVHRVDGIDRIGRIVEVEAYVGPHDLAAHSSKGRTARTEVMFGEPGHAYVYLIYGMYNCLNAVTGPGEHASAVLIRALEPVSGIEGATNGPGRLCRALSIDRSLNGHDLLGGVLYIARPEGRQTRFKVVAGPRVGVDYAGDWVHRPLRFTIEGNPFLSRR</sequence>
<keyword evidence="2 5" id="KW-0227">DNA damage</keyword>
<accession>A0A1U7CKW9</accession>
<dbReference type="Proteomes" id="UP000186309">
    <property type="component" value="Chromosome"/>
</dbReference>
<dbReference type="Pfam" id="PF02245">
    <property type="entry name" value="Pur_DNA_glyco"/>
    <property type="match status" value="1"/>
</dbReference>
<gene>
    <name evidence="6" type="ORF">BSF38_00998</name>
</gene>
<dbReference type="NCBIfam" id="TIGR00567">
    <property type="entry name" value="3mg"/>
    <property type="match status" value="1"/>
</dbReference>
<keyword evidence="4 5" id="KW-0234">DNA repair</keyword>
<reference evidence="7" key="1">
    <citation type="submission" date="2016-12" db="EMBL/GenBank/DDBJ databases">
        <title>Comparative genomics of four Isosphaeraceae planctomycetes: a common pool of plasmids and glycoside hydrolase genes.</title>
        <authorList>
            <person name="Ivanova A."/>
        </authorList>
    </citation>
    <scope>NUCLEOTIDE SEQUENCE [LARGE SCALE GENOMIC DNA]</scope>
    <source>
        <strain evidence="7">PX4</strain>
    </source>
</reference>
<protein>
    <recommendedName>
        <fullName evidence="5">Putative 3-methyladenine DNA glycosylase</fullName>
        <ecNumber evidence="5">3.2.2.-</ecNumber>
    </recommendedName>
</protein>
<keyword evidence="3 5" id="KW-0378">Hydrolase</keyword>
<dbReference type="SUPFAM" id="SSF50486">
    <property type="entry name" value="FMT C-terminal domain-like"/>
    <property type="match status" value="1"/>
</dbReference>
<evidence type="ECO:0000256" key="4">
    <source>
        <dbReference type="ARBA" id="ARBA00023204"/>
    </source>
</evidence>
<evidence type="ECO:0000256" key="5">
    <source>
        <dbReference type="HAMAP-Rule" id="MF_00527"/>
    </source>
</evidence>
<dbReference type="Gene3D" id="3.10.300.10">
    <property type="entry name" value="Methylpurine-DNA glycosylase (MPG)"/>
    <property type="match status" value="1"/>
</dbReference>
<dbReference type="CDD" id="cd00540">
    <property type="entry name" value="AAG"/>
    <property type="match status" value="1"/>
</dbReference>
<organism evidence="6 7">
    <name type="scientific">Paludisphaera borealis</name>
    <dbReference type="NCBI Taxonomy" id="1387353"/>
    <lineage>
        <taxon>Bacteria</taxon>
        <taxon>Pseudomonadati</taxon>
        <taxon>Planctomycetota</taxon>
        <taxon>Planctomycetia</taxon>
        <taxon>Isosphaerales</taxon>
        <taxon>Isosphaeraceae</taxon>
        <taxon>Paludisphaera</taxon>
    </lineage>
</organism>
<dbReference type="GO" id="GO:0003677">
    <property type="term" value="F:DNA binding"/>
    <property type="evidence" value="ECO:0007669"/>
    <property type="project" value="InterPro"/>
</dbReference>
<proteinExistence type="inferred from homology"/>
<dbReference type="FunFam" id="3.10.300.10:FF:000001">
    <property type="entry name" value="Putative 3-methyladenine DNA glycosylase"/>
    <property type="match status" value="1"/>
</dbReference>
<name>A0A1U7CKW9_9BACT</name>
<dbReference type="GO" id="GO:0006284">
    <property type="term" value="P:base-excision repair"/>
    <property type="evidence" value="ECO:0007669"/>
    <property type="project" value="InterPro"/>
</dbReference>
<dbReference type="GO" id="GO:0003905">
    <property type="term" value="F:alkylbase DNA N-glycosylase activity"/>
    <property type="evidence" value="ECO:0007669"/>
    <property type="project" value="InterPro"/>
</dbReference>
<dbReference type="InterPro" id="IPR036995">
    <property type="entry name" value="MPG_sf"/>
</dbReference>
<keyword evidence="6" id="KW-0326">Glycosidase</keyword>
<dbReference type="InterPro" id="IPR011034">
    <property type="entry name" value="Formyl_transferase-like_C_sf"/>
</dbReference>